<dbReference type="AlphaFoldDB" id="A0A0L6TYK4"/>
<name>A0A0L6TYK4_9FIRM</name>
<dbReference type="InterPro" id="IPR012349">
    <property type="entry name" value="Split_barrel_FMN-bd"/>
</dbReference>
<dbReference type="Proteomes" id="UP000036873">
    <property type="component" value="Unassembled WGS sequence"/>
</dbReference>
<dbReference type="SUPFAM" id="SSF50475">
    <property type="entry name" value="FMN-binding split barrel"/>
    <property type="match status" value="1"/>
</dbReference>
<reference evidence="3" key="1">
    <citation type="submission" date="2015-07" db="EMBL/GenBank/DDBJ databases">
        <title>Draft genome sequence of Acetobacterium bakii DSM 8293, a potential psychrophilic chemical producer through syngas fermentation.</title>
        <authorList>
            <person name="Song Y."/>
            <person name="Hwang S."/>
            <person name="Cho B.-K."/>
        </authorList>
    </citation>
    <scope>NUCLEOTIDE SEQUENCE [LARGE SCALE GENOMIC DNA]</scope>
    <source>
        <strain evidence="3">DSM 8239</strain>
    </source>
</reference>
<sequence>MTDIACELALKYRVPKKPMAKDFLREKIRAFILSHNTMVLATAKDDWVRCTPLEYIYLDGIIYVITEGGLKCKGLWQNENISAVIYDAYRTMANIKGLQITGKAECIEVMCDEYQQVFMKRHLPLKKIDELPISLYLIRVTPVKYEILNSDFKKDGFDVRQVLTV</sequence>
<evidence type="ECO:0000259" key="1">
    <source>
        <dbReference type="Pfam" id="PF01243"/>
    </source>
</evidence>
<proteinExistence type="predicted"/>
<dbReference type="Pfam" id="PF01243">
    <property type="entry name" value="PNPOx_N"/>
    <property type="match status" value="1"/>
</dbReference>
<gene>
    <name evidence="2" type="ORF">AKG39_16450</name>
</gene>
<evidence type="ECO:0000313" key="3">
    <source>
        <dbReference type="Proteomes" id="UP000036873"/>
    </source>
</evidence>
<keyword evidence="3" id="KW-1185">Reference proteome</keyword>
<dbReference type="Gene3D" id="2.30.110.10">
    <property type="entry name" value="Electron Transport, Fmn-binding Protein, Chain A"/>
    <property type="match status" value="1"/>
</dbReference>
<evidence type="ECO:0000313" key="2">
    <source>
        <dbReference type="EMBL" id="KNZ40660.1"/>
    </source>
</evidence>
<comment type="caution">
    <text evidence="2">The sequence shown here is derived from an EMBL/GenBank/DDBJ whole genome shotgun (WGS) entry which is preliminary data.</text>
</comment>
<dbReference type="EMBL" id="LGYO01000047">
    <property type="protein sequence ID" value="KNZ40660.1"/>
    <property type="molecule type" value="Genomic_DNA"/>
</dbReference>
<organism evidence="2 3">
    <name type="scientific">Acetobacterium bakii</name>
    <dbReference type="NCBI Taxonomy" id="52689"/>
    <lineage>
        <taxon>Bacteria</taxon>
        <taxon>Bacillati</taxon>
        <taxon>Bacillota</taxon>
        <taxon>Clostridia</taxon>
        <taxon>Eubacteriales</taxon>
        <taxon>Eubacteriaceae</taxon>
        <taxon>Acetobacterium</taxon>
    </lineage>
</organism>
<protein>
    <recommendedName>
        <fullName evidence="1">Pyridoxamine 5'-phosphate oxidase N-terminal domain-containing protein</fullName>
    </recommendedName>
</protein>
<dbReference type="InterPro" id="IPR011576">
    <property type="entry name" value="Pyridox_Oxase_N"/>
</dbReference>
<accession>A0A0L6TYK4</accession>
<feature type="domain" description="Pyridoxamine 5'-phosphate oxidase N-terminal" evidence="1">
    <location>
        <begin position="24"/>
        <end position="132"/>
    </location>
</feature>